<dbReference type="GO" id="GO:0008270">
    <property type="term" value="F:zinc ion binding"/>
    <property type="evidence" value="ECO:0007669"/>
    <property type="project" value="TreeGrafter"/>
</dbReference>
<keyword evidence="8" id="KW-0732">Signal</keyword>
<dbReference type="InterPro" id="IPR017850">
    <property type="entry name" value="Alkaline_phosphatase_core_sf"/>
</dbReference>
<evidence type="ECO:0000256" key="14">
    <source>
        <dbReference type="ARBA" id="ARBA00049482"/>
    </source>
</evidence>
<dbReference type="Ensembl" id="ENSLLTT00000024901.1">
    <property type="protein sequence ID" value="ENSLLTP00000024031.1"/>
    <property type="gene ID" value="ENSLLTG00000017704.1"/>
</dbReference>
<comment type="similarity">
    <text evidence="3">Belongs to the nucleotide pyrophosphatase/phosphodiesterase family.</text>
</comment>
<dbReference type="GO" id="GO:0030247">
    <property type="term" value="F:polysaccharide binding"/>
    <property type="evidence" value="ECO:0007669"/>
    <property type="project" value="InterPro"/>
</dbReference>
<dbReference type="Proteomes" id="UP000694406">
    <property type="component" value="Unplaced"/>
</dbReference>
<protein>
    <recommendedName>
        <fullName evidence="15">SMB domain-containing protein</fullName>
    </recommendedName>
</protein>
<dbReference type="PROSITE" id="PS00524">
    <property type="entry name" value="SMB_1"/>
    <property type="match status" value="1"/>
</dbReference>
<dbReference type="InterPro" id="IPR002591">
    <property type="entry name" value="Phosphodiest/P_Trfase"/>
</dbReference>
<keyword evidence="10" id="KW-0378">Hydrolase</keyword>
<organism evidence="16 17">
    <name type="scientific">Laticauda laticaudata</name>
    <name type="common">Blue-ringed sea krait</name>
    <name type="synonym">Blue-lipped sea krait</name>
    <dbReference type="NCBI Taxonomy" id="8630"/>
    <lineage>
        <taxon>Eukaryota</taxon>
        <taxon>Metazoa</taxon>
        <taxon>Chordata</taxon>
        <taxon>Craniata</taxon>
        <taxon>Vertebrata</taxon>
        <taxon>Euteleostomi</taxon>
        <taxon>Lepidosauria</taxon>
        <taxon>Squamata</taxon>
        <taxon>Bifurcata</taxon>
        <taxon>Unidentata</taxon>
        <taxon>Episquamata</taxon>
        <taxon>Toxicofera</taxon>
        <taxon>Serpentes</taxon>
        <taxon>Colubroidea</taxon>
        <taxon>Elapidae</taxon>
        <taxon>Laticaudinae</taxon>
        <taxon>Laticauda</taxon>
    </lineage>
</organism>
<dbReference type="PROSITE" id="PS50958">
    <property type="entry name" value="SMB_2"/>
    <property type="match status" value="2"/>
</dbReference>
<comment type="catalytic activity">
    <reaction evidence="14">
        <text>ADP + H2O = AMP + phosphate + H(+)</text>
        <dbReference type="Rhea" id="RHEA:61436"/>
        <dbReference type="ChEBI" id="CHEBI:15377"/>
        <dbReference type="ChEBI" id="CHEBI:15378"/>
        <dbReference type="ChEBI" id="CHEBI:43474"/>
        <dbReference type="ChEBI" id="CHEBI:456215"/>
        <dbReference type="ChEBI" id="CHEBI:456216"/>
    </reaction>
</comment>
<dbReference type="GO" id="GO:0005509">
    <property type="term" value="F:calcium ion binding"/>
    <property type="evidence" value="ECO:0007669"/>
    <property type="project" value="TreeGrafter"/>
</dbReference>
<feature type="domain" description="SMB" evidence="15">
    <location>
        <begin position="80"/>
        <end position="124"/>
    </location>
</feature>
<dbReference type="SUPFAM" id="SSF90188">
    <property type="entry name" value="Somatomedin B domain"/>
    <property type="match status" value="2"/>
</dbReference>
<dbReference type="GO" id="GO:0004622">
    <property type="term" value="F:phosphatidylcholine lysophospholipase activity"/>
    <property type="evidence" value="ECO:0007669"/>
    <property type="project" value="TreeGrafter"/>
</dbReference>
<dbReference type="PANTHER" id="PTHR10151:SF21">
    <property type="entry name" value="ECTONUCLEOTIDE PYROPHOSPHATASE_PHOSPHODIESTERASE FAMILY MEMBER 2"/>
    <property type="match status" value="1"/>
</dbReference>
<accession>A0A8C5SY45</accession>
<dbReference type="Pfam" id="PF01663">
    <property type="entry name" value="Phosphodiest"/>
    <property type="match status" value="1"/>
</dbReference>
<reference evidence="16" key="1">
    <citation type="submission" date="2025-08" db="UniProtKB">
        <authorList>
            <consortium name="Ensembl"/>
        </authorList>
    </citation>
    <scope>IDENTIFICATION</scope>
</reference>
<dbReference type="GO" id="GO:0090729">
    <property type="term" value="F:toxin activity"/>
    <property type="evidence" value="ECO:0007669"/>
    <property type="project" value="UniProtKB-KW"/>
</dbReference>
<keyword evidence="13" id="KW-1199">Hemostasis impairing toxin</keyword>
<evidence type="ECO:0000313" key="17">
    <source>
        <dbReference type="Proteomes" id="UP000694406"/>
    </source>
</evidence>
<sequence>HAICGMLFWHRISAAFIYYRLIQDKKILSDSPLISTYGSCKNRCFELDEAEPPLCRCDNLCKSYSSCCVDFDELCLKTAGGWECTKERCGETRNEDHACHCSEDCLSRGDCCSNYQVVCKGDTPWVMDDCEDIRTPECPAGFLHPPLIIFSVDGFRASYMKKGEKVMRNIEKLRSCGTHAPYMRPVYPTKTFPNLYTLATGLYPESHGIIGNSMYDPVFDAIFNLRGREKFNHRWWGGQPIWITAAKQGVKAGTFFWSNMIPYERRILTILQWLTLADNERLVFSLAPPLLSYKVKRKGKVLNAPGGWETTIQARRRDQVESLLSHKRPSANSC</sequence>
<evidence type="ECO:0000256" key="1">
    <source>
        <dbReference type="ARBA" id="ARBA00001968"/>
    </source>
</evidence>
<dbReference type="PANTHER" id="PTHR10151">
    <property type="entry name" value="ECTONUCLEOTIDE PYROPHOSPHATASE/PHOSPHODIESTERASE"/>
    <property type="match status" value="1"/>
</dbReference>
<dbReference type="GO" id="GO:0047391">
    <property type="term" value="F:alkylglycerophosphoethanolamine phosphodiesterase activity"/>
    <property type="evidence" value="ECO:0007669"/>
    <property type="project" value="TreeGrafter"/>
</dbReference>
<evidence type="ECO:0000256" key="8">
    <source>
        <dbReference type="ARBA" id="ARBA00022729"/>
    </source>
</evidence>
<keyword evidence="17" id="KW-1185">Reference proteome</keyword>
<evidence type="ECO:0000256" key="7">
    <source>
        <dbReference type="ARBA" id="ARBA00022723"/>
    </source>
</evidence>
<dbReference type="GeneTree" id="ENSGT00940000155778"/>
<dbReference type="SMART" id="SM00201">
    <property type="entry name" value="SO"/>
    <property type="match status" value="2"/>
</dbReference>
<comment type="cofactor">
    <cofactor evidence="1">
        <name>a divalent metal cation</name>
        <dbReference type="ChEBI" id="CHEBI:60240"/>
    </cofactor>
</comment>
<feature type="domain" description="SMB" evidence="15">
    <location>
        <begin position="36"/>
        <end position="79"/>
    </location>
</feature>
<keyword evidence="12" id="KW-0325">Glycoprotein</keyword>
<keyword evidence="9" id="KW-0677">Repeat</keyword>
<evidence type="ECO:0000256" key="2">
    <source>
        <dbReference type="ARBA" id="ARBA00004613"/>
    </source>
</evidence>
<keyword evidence="6" id="KW-0800">Toxin</keyword>
<dbReference type="GO" id="GO:0034638">
    <property type="term" value="P:phosphatidylcholine catabolic process"/>
    <property type="evidence" value="ECO:0007669"/>
    <property type="project" value="TreeGrafter"/>
</dbReference>
<proteinExistence type="inferred from homology"/>
<evidence type="ECO:0000256" key="9">
    <source>
        <dbReference type="ARBA" id="ARBA00022737"/>
    </source>
</evidence>
<dbReference type="SUPFAM" id="SSF53649">
    <property type="entry name" value="Alkaline phosphatase-like"/>
    <property type="match status" value="1"/>
</dbReference>
<evidence type="ECO:0000256" key="3">
    <source>
        <dbReference type="ARBA" id="ARBA00010594"/>
    </source>
</evidence>
<dbReference type="PRINTS" id="PR00022">
    <property type="entry name" value="SOMATOMEDINB"/>
</dbReference>
<evidence type="ECO:0000256" key="13">
    <source>
        <dbReference type="ARBA" id="ARBA00023240"/>
    </source>
</evidence>
<evidence type="ECO:0000256" key="4">
    <source>
        <dbReference type="ARBA" id="ARBA00022442"/>
    </source>
</evidence>
<evidence type="ECO:0000256" key="6">
    <source>
        <dbReference type="ARBA" id="ARBA00022656"/>
    </source>
</evidence>
<dbReference type="InterPro" id="IPR036024">
    <property type="entry name" value="Somatomedin_B-like_dom_sf"/>
</dbReference>
<evidence type="ECO:0000256" key="12">
    <source>
        <dbReference type="ARBA" id="ARBA00023180"/>
    </source>
</evidence>
<dbReference type="Pfam" id="PF01033">
    <property type="entry name" value="Somatomedin_B"/>
    <property type="match status" value="2"/>
</dbReference>
<evidence type="ECO:0000256" key="5">
    <source>
        <dbReference type="ARBA" id="ARBA00022525"/>
    </source>
</evidence>
<dbReference type="AlphaFoldDB" id="A0A8C5SY45"/>
<dbReference type="GO" id="GO:0004528">
    <property type="term" value="F:phosphodiesterase I activity"/>
    <property type="evidence" value="ECO:0007669"/>
    <property type="project" value="TreeGrafter"/>
</dbReference>
<dbReference type="InterPro" id="IPR020436">
    <property type="entry name" value="SMB_chordata"/>
</dbReference>
<dbReference type="Gene3D" id="4.10.410.20">
    <property type="match status" value="2"/>
</dbReference>
<dbReference type="GO" id="GO:0006955">
    <property type="term" value="P:immune response"/>
    <property type="evidence" value="ECO:0007669"/>
    <property type="project" value="InterPro"/>
</dbReference>
<keyword evidence="11" id="KW-1015">Disulfide bond</keyword>
<dbReference type="Gene3D" id="3.40.720.10">
    <property type="entry name" value="Alkaline Phosphatase, subunit A"/>
    <property type="match status" value="1"/>
</dbReference>
<dbReference type="FunFam" id="4.10.410.20:FF:000001">
    <property type="entry name" value="Ectonucleotide pyrophosphatase/phosphodiesterase family member 2"/>
    <property type="match status" value="1"/>
</dbReference>
<comment type="subcellular location">
    <subcellularLocation>
        <location evidence="2">Secreted</location>
    </subcellularLocation>
</comment>
<evidence type="ECO:0000256" key="11">
    <source>
        <dbReference type="ARBA" id="ARBA00023157"/>
    </source>
</evidence>
<keyword evidence="7" id="KW-0479">Metal-binding</keyword>
<dbReference type="GO" id="GO:0005615">
    <property type="term" value="C:extracellular space"/>
    <property type="evidence" value="ECO:0007669"/>
    <property type="project" value="TreeGrafter"/>
</dbReference>
<dbReference type="GO" id="GO:0005044">
    <property type="term" value="F:scavenger receptor activity"/>
    <property type="evidence" value="ECO:0007669"/>
    <property type="project" value="InterPro"/>
</dbReference>
<name>A0A8C5SY45_LATLA</name>
<dbReference type="CDD" id="cd16018">
    <property type="entry name" value="Enpp"/>
    <property type="match status" value="1"/>
</dbReference>
<evidence type="ECO:0000313" key="16">
    <source>
        <dbReference type="Ensembl" id="ENSLLTP00000024031.1"/>
    </source>
</evidence>
<dbReference type="FunFam" id="4.10.410.20:FF:000002">
    <property type="entry name" value="Ectonucleotide pyrophosphatase/phosphodiesterase family member 2"/>
    <property type="match status" value="1"/>
</dbReference>
<evidence type="ECO:0000259" key="15">
    <source>
        <dbReference type="PROSITE" id="PS50958"/>
    </source>
</evidence>
<keyword evidence="5" id="KW-0964">Secreted</keyword>
<reference evidence="16" key="2">
    <citation type="submission" date="2025-09" db="UniProtKB">
        <authorList>
            <consortium name="Ensembl"/>
        </authorList>
    </citation>
    <scope>IDENTIFICATION</scope>
</reference>
<dbReference type="InterPro" id="IPR001212">
    <property type="entry name" value="Somatomedin_B_dom"/>
</dbReference>
<keyword evidence="4" id="KW-1201">Platelet aggregation inhibiting toxin</keyword>
<evidence type="ECO:0000256" key="10">
    <source>
        <dbReference type="ARBA" id="ARBA00022801"/>
    </source>
</evidence>